<sequence length="51" mass="5521">MSVIDYIECWYKSPGRGNYVTLGHERAVRGGPAVGAGVAGDYAGKWTAYNR</sequence>
<protein>
    <submittedName>
        <fullName evidence="1">Uncharacterized protein</fullName>
    </submittedName>
</protein>
<evidence type="ECO:0000313" key="1">
    <source>
        <dbReference type="EMBL" id="CVK18485.1"/>
    </source>
</evidence>
<organism evidence="1 2">
    <name type="scientific">Sporomusa sphaeroides DSM 2875</name>
    <dbReference type="NCBI Taxonomy" id="1337886"/>
    <lineage>
        <taxon>Bacteria</taxon>
        <taxon>Bacillati</taxon>
        <taxon>Bacillota</taxon>
        <taxon>Negativicutes</taxon>
        <taxon>Selenomonadales</taxon>
        <taxon>Sporomusaceae</taxon>
        <taxon>Sporomusa</taxon>
    </lineage>
</organism>
<evidence type="ECO:0000313" key="2">
    <source>
        <dbReference type="Proteomes" id="UP000245702"/>
    </source>
</evidence>
<gene>
    <name evidence="1" type="ORF">SSPH_01123</name>
</gene>
<dbReference type="EMBL" id="FCOW01000004">
    <property type="protein sequence ID" value="CVK18485.1"/>
    <property type="molecule type" value="Genomic_DNA"/>
</dbReference>
<comment type="caution">
    <text evidence="1">The sequence shown here is derived from an EMBL/GenBank/DDBJ whole genome shotgun (WGS) entry which is preliminary data.</text>
</comment>
<name>A0ABM9W069_9FIRM</name>
<keyword evidence="2" id="KW-1185">Reference proteome</keyword>
<accession>A0ABM9W069</accession>
<reference evidence="1 2" key="1">
    <citation type="submission" date="2016-01" db="EMBL/GenBank/DDBJ databases">
        <authorList>
            <person name="Brown R."/>
        </authorList>
    </citation>
    <scope>NUCLEOTIDE SEQUENCE [LARGE SCALE GENOMIC DNA]</scope>
    <source>
        <strain evidence="1">Sporomusa sphaeroides DSM 2875</strain>
    </source>
</reference>
<dbReference type="Proteomes" id="UP000245702">
    <property type="component" value="Unassembled WGS sequence"/>
</dbReference>
<proteinExistence type="predicted"/>